<feature type="compositionally biased region" description="Basic and acidic residues" evidence="11">
    <location>
        <begin position="197"/>
        <end position="208"/>
    </location>
</feature>
<dbReference type="AlphaFoldDB" id="A0A226F6R4"/>
<dbReference type="PANTHER" id="PTHR16515">
    <property type="entry name" value="PR DOMAIN ZINC FINGER PROTEIN"/>
    <property type="match status" value="1"/>
</dbReference>
<dbReference type="InterPro" id="IPR013087">
    <property type="entry name" value="Znf_C2H2_type"/>
</dbReference>
<feature type="region of interest" description="Disordered" evidence="11">
    <location>
        <begin position="718"/>
        <end position="739"/>
    </location>
</feature>
<evidence type="ECO:0000256" key="5">
    <source>
        <dbReference type="ARBA" id="ARBA00022833"/>
    </source>
</evidence>
<dbReference type="PANTHER" id="PTHR16515:SF66">
    <property type="entry name" value="C2H2-TYPE DOMAIN-CONTAINING PROTEIN"/>
    <property type="match status" value="1"/>
</dbReference>
<keyword evidence="4 10" id="KW-0863">Zinc-finger</keyword>
<dbReference type="FunFam" id="3.30.160.60:FF:000446">
    <property type="entry name" value="Zinc finger protein"/>
    <property type="match status" value="1"/>
</dbReference>
<evidence type="ECO:0000256" key="3">
    <source>
        <dbReference type="ARBA" id="ARBA00022737"/>
    </source>
</evidence>
<evidence type="ECO:0000256" key="2">
    <source>
        <dbReference type="ARBA" id="ARBA00022723"/>
    </source>
</evidence>
<feature type="domain" description="C2H2-type" evidence="12">
    <location>
        <begin position="686"/>
        <end position="708"/>
    </location>
</feature>
<dbReference type="OrthoDB" id="2687452at2759"/>
<feature type="domain" description="C2H2-type" evidence="12">
    <location>
        <begin position="366"/>
        <end position="397"/>
    </location>
</feature>
<accession>A0A226F6R4</accession>
<dbReference type="GO" id="GO:0045944">
    <property type="term" value="P:positive regulation of transcription by RNA polymerase II"/>
    <property type="evidence" value="ECO:0007669"/>
    <property type="project" value="UniProtKB-ARBA"/>
</dbReference>
<evidence type="ECO:0000259" key="12">
    <source>
        <dbReference type="PROSITE" id="PS50157"/>
    </source>
</evidence>
<organism evidence="13 14">
    <name type="scientific">Folsomia candida</name>
    <name type="common">Springtail</name>
    <dbReference type="NCBI Taxonomy" id="158441"/>
    <lineage>
        <taxon>Eukaryota</taxon>
        <taxon>Metazoa</taxon>
        <taxon>Ecdysozoa</taxon>
        <taxon>Arthropoda</taxon>
        <taxon>Hexapoda</taxon>
        <taxon>Collembola</taxon>
        <taxon>Entomobryomorpha</taxon>
        <taxon>Isotomoidea</taxon>
        <taxon>Isotomidae</taxon>
        <taxon>Proisotominae</taxon>
        <taxon>Folsomia</taxon>
    </lineage>
</organism>
<evidence type="ECO:0000313" key="13">
    <source>
        <dbReference type="EMBL" id="OXA64901.1"/>
    </source>
</evidence>
<feature type="domain" description="C2H2-type" evidence="12">
    <location>
        <begin position="596"/>
        <end position="623"/>
    </location>
</feature>
<feature type="domain" description="C2H2-type" evidence="12">
    <location>
        <begin position="337"/>
        <end position="365"/>
    </location>
</feature>
<feature type="domain" description="C2H2-type" evidence="12">
    <location>
        <begin position="482"/>
        <end position="510"/>
    </location>
</feature>
<evidence type="ECO:0000256" key="8">
    <source>
        <dbReference type="ARBA" id="ARBA00023163"/>
    </source>
</evidence>
<name>A0A226F6R4_FOLCA</name>
<sequence>MTATHCLLCLTSLPDEEEESKLNSLKIQIPINELRNLLVPPSVVRSNSSHKIEENVEYNVCKDCSHITEEIRSFRTQISELEVQINRKVVQIRETIIDSSPPENEGVEDLIVIRESLLVLTGQHDNEALNCGPVEAQVKVETNHVEDEFSNNYFDDDDLPFSPANLGEQEVSRVKEEYSQGDANNDDDFPFHITPDNFKEESEEEVVKTRGRKRKAINYSELELSRPKKIKQKTTKPTPIKAKTLPHHTSQPKKKTEKLSPKKTLQVKSPPISSESEGDESNLSGDEDDDDDDEYVPSDFDQLKKNNRLPYKCNRCNWRSFNTEEELNRHLEKDHNFPCPICTSQFDKKEELNRHLKKEHKGVTPFKCDVGVCNKRFWLKKSFQAHMVMKHESGEKIFPCSKCDKKFCLELNLRNHLDQHDLEGVKPFICDVCDARFLTQYRLTTHVEYKHKQFRCDQCGLEVITRTAFERHLRLHTGEKKYKCDHCSETFIDPTAKQRHTYREHTTNKERECPICHKVVSTITNLKIHMDRMHEKIHRKQCETCGQKFMEASSLQAHEIREHGKDPLVCEECGSTFVSDNGLKLHKLRHKGEKPFACDLCDARFTFTGQLTQHKKYHLDERPHLCSHCGFGFKAKKHLNIHIKRIHTPGYVTPTPHKCPHCEKAFPRKCFMEAHVRQVHTLERPFVCDQCGKGFAIKTTLDLHLRTHGIVVARRAREKLPKSKRDKFPQEEDEDGNSE</sequence>
<dbReference type="PROSITE" id="PS50157">
    <property type="entry name" value="ZINC_FINGER_C2H2_2"/>
    <property type="match status" value="11"/>
</dbReference>
<feature type="domain" description="C2H2-type" evidence="12">
    <location>
        <begin position="454"/>
        <end position="481"/>
    </location>
</feature>
<keyword evidence="6" id="KW-0805">Transcription regulation</keyword>
<dbReference type="InterPro" id="IPR036236">
    <property type="entry name" value="Znf_C2H2_sf"/>
</dbReference>
<feature type="domain" description="C2H2-type" evidence="12">
    <location>
        <begin position="657"/>
        <end position="685"/>
    </location>
</feature>
<evidence type="ECO:0000256" key="6">
    <source>
        <dbReference type="ARBA" id="ARBA00023015"/>
    </source>
</evidence>
<feature type="region of interest" description="Disordered" evidence="11">
    <location>
        <begin position="170"/>
        <end position="301"/>
    </location>
</feature>
<evidence type="ECO:0000256" key="11">
    <source>
        <dbReference type="SAM" id="MobiDB-lite"/>
    </source>
</evidence>
<dbReference type="Pfam" id="PF13894">
    <property type="entry name" value="zf-C2H2_4"/>
    <property type="match status" value="1"/>
</dbReference>
<dbReference type="OMA" id="MVMKHES"/>
<feature type="compositionally biased region" description="Acidic residues" evidence="11">
    <location>
        <begin position="276"/>
        <end position="296"/>
    </location>
</feature>
<keyword evidence="9" id="KW-0539">Nucleus</keyword>
<evidence type="ECO:0000256" key="9">
    <source>
        <dbReference type="ARBA" id="ARBA00023242"/>
    </source>
</evidence>
<keyword evidence="3" id="KW-0677">Repeat</keyword>
<feature type="compositionally biased region" description="Basic and acidic residues" evidence="11">
    <location>
        <begin position="718"/>
        <end position="730"/>
    </location>
</feature>
<feature type="domain" description="C2H2-type" evidence="12">
    <location>
        <begin position="398"/>
        <end position="425"/>
    </location>
</feature>
<dbReference type="Gene3D" id="3.30.160.60">
    <property type="entry name" value="Classic Zinc Finger"/>
    <property type="match status" value="10"/>
</dbReference>
<gene>
    <name evidence="13" type="ORF">Fcan01_00530</name>
</gene>
<dbReference type="Proteomes" id="UP000198287">
    <property type="component" value="Unassembled WGS sequence"/>
</dbReference>
<protein>
    <submittedName>
        <fullName evidence="13">Zinc finger protein 45</fullName>
    </submittedName>
</protein>
<dbReference type="Pfam" id="PF00096">
    <property type="entry name" value="zf-C2H2"/>
    <property type="match status" value="2"/>
</dbReference>
<feature type="domain" description="C2H2-type" evidence="12">
    <location>
        <begin position="624"/>
        <end position="648"/>
    </location>
</feature>
<reference evidence="13 14" key="1">
    <citation type="submission" date="2015-12" db="EMBL/GenBank/DDBJ databases">
        <title>The genome of Folsomia candida.</title>
        <authorList>
            <person name="Faddeeva A."/>
            <person name="Derks M.F."/>
            <person name="Anvar Y."/>
            <person name="Smit S."/>
            <person name="Van Straalen N."/>
            <person name="Roelofs D."/>
        </authorList>
    </citation>
    <scope>NUCLEOTIDE SEQUENCE [LARGE SCALE GENOMIC DNA]</scope>
    <source>
        <strain evidence="13 14">VU population</strain>
        <tissue evidence="13">Whole body</tissue>
    </source>
</reference>
<evidence type="ECO:0000256" key="10">
    <source>
        <dbReference type="PROSITE-ProRule" id="PRU00042"/>
    </source>
</evidence>
<comment type="caution">
    <text evidence="13">The sequence shown here is derived from an EMBL/GenBank/DDBJ whole genome shotgun (WGS) entry which is preliminary data.</text>
</comment>
<dbReference type="FunFam" id="3.30.160.60:FF:001557">
    <property type="entry name" value="Transcription factor E4F1"/>
    <property type="match status" value="1"/>
</dbReference>
<keyword evidence="8" id="KW-0804">Transcription</keyword>
<keyword evidence="14" id="KW-1185">Reference proteome</keyword>
<feature type="compositionally biased region" description="Basic residues" evidence="11">
    <location>
        <begin position="244"/>
        <end position="256"/>
    </location>
</feature>
<feature type="domain" description="C2H2-type" evidence="12">
    <location>
        <begin position="568"/>
        <end position="595"/>
    </location>
</feature>
<comment type="subcellular location">
    <subcellularLocation>
        <location evidence="1">Nucleus</location>
    </subcellularLocation>
</comment>
<evidence type="ECO:0000256" key="7">
    <source>
        <dbReference type="ARBA" id="ARBA00023125"/>
    </source>
</evidence>
<evidence type="ECO:0000256" key="1">
    <source>
        <dbReference type="ARBA" id="ARBA00004123"/>
    </source>
</evidence>
<keyword evidence="7" id="KW-0238">DNA-binding</keyword>
<feature type="domain" description="C2H2-type" evidence="12">
    <location>
        <begin position="540"/>
        <end position="567"/>
    </location>
</feature>
<dbReference type="InterPro" id="IPR050331">
    <property type="entry name" value="Zinc_finger"/>
</dbReference>
<keyword evidence="2" id="KW-0479">Metal-binding</keyword>
<keyword evidence="5" id="KW-0862">Zinc</keyword>
<dbReference type="GO" id="GO:0008270">
    <property type="term" value="F:zinc ion binding"/>
    <property type="evidence" value="ECO:0007669"/>
    <property type="project" value="UniProtKB-KW"/>
</dbReference>
<evidence type="ECO:0000256" key="4">
    <source>
        <dbReference type="ARBA" id="ARBA00022771"/>
    </source>
</evidence>
<dbReference type="GO" id="GO:0003677">
    <property type="term" value="F:DNA binding"/>
    <property type="evidence" value="ECO:0007669"/>
    <property type="project" value="UniProtKB-KW"/>
</dbReference>
<dbReference type="PROSITE" id="PS00028">
    <property type="entry name" value="ZINC_FINGER_C2H2_1"/>
    <property type="match status" value="12"/>
</dbReference>
<proteinExistence type="predicted"/>
<dbReference type="SMART" id="SM00355">
    <property type="entry name" value="ZnF_C2H2"/>
    <property type="match status" value="14"/>
</dbReference>
<dbReference type="EMBL" id="LNIX01000001">
    <property type="protein sequence ID" value="OXA64901.1"/>
    <property type="molecule type" value="Genomic_DNA"/>
</dbReference>
<dbReference type="GO" id="GO:0005634">
    <property type="term" value="C:nucleus"/>
    <property type="evidence" value="ECO:0007669"/>
    <property type="project" value="UniProtKB-SubCell"/>
</dbReference>
<evidence type="ECO:0000313" key="14">
    <source>
        <dbReference type="Proteomes" id="UP000198287"/>
    </source>
</evidence>
<dbReference type="SUPFAM" id="SSF57667">
    <property type="entry name" value="beta-beta-alpha zinc fingers"/>
    <property type="match status" value="8"/>
</dbReference>